<evidence type="ECO:0000256" key="1">
    <source>
        <dbReference type="SAM" id="MobiDB-lite"/>
    </source>
</evidence>
<reference evidence="3 4" key="1">
    <citation type="submission" date="2023-05" db="EMBL/GenBank/DDBJ databases">
        <title>B98-5 Cell Line De Novo Hybrid Assembly: An Optical Mapping Approach.</title>
        <authorList>
            <person name="Kananen K."/>
            <person name="Auerbach J.A."/>
            <person name="Kautto E."/>
            <person name="Blachly J.S."/>
        </authorList>
    </citation>
    <scope>NUCLEOTIDE SEQUENCE [LARGE SCALE GENOMIC DNA]</scope>
    <source>
        <strain evidence="3">B95-8</strain>
        <tissue evidence="3">Cell line</tissue>
    </source>
</reference>
<gene>
    <name evidence="3" type="ORF">P7K49_034808</name>
</gene>
<dbReference type="InterPro" id="IPR037272">
    <property type="entry name" value="SNS_sf"/>
</dbReference>
<evidence type="ECO:0000256" key="2">
    <source>
        <dbReference type="SAM" id="Phobius"/>
    </source>
</evidence>
<evidence type="ECO:0000313" key="4">
    <source>
        <dbReference type="Proteomes" id="UP001266305"/>
    </source>
</evidence>
<dbReference type="EMBL" id="JASSZA010000019">
    <property type="protein sequence ID" value="KAK2088901.1"/>
    <property type="molecule type" value="Genomic_DNA"/>
</dbReference>
<feature type="compositionally biased region" description="Polar residues" evidence="1">
    <location>
        <begin position="57"/>
        <end position="72"/>
    </location>
</feature>
<protein>
    <submittedName>
        <fullName evidence="3">Uncharacterized protein</fullName>
    </submittedName>
</protein>
<evidence type="ECO:0000313" key="3">
    <source>
        <dbReference type="EMBL" id="KAK2088901.1"/>
    </source>
</evidence>
<organism evidence="3 4">
    <name type="scientific">Saguinus oedipus</name>
    <name type="common">Cotton-top tamarin</name>
    <name type="synonym">Oedipomidas oedipus</name>
    <dbReference type="NCBI Taxonomy" id="9490"/>
    <lineage>
        <taxon>Eukaryota</taxon>
        <taxon>Metazoa</taxon>
        <taxon>Chordata</taxon>
        <taxon>Craniata</taxon>
        <taxon>Vertebrata</taxon>
        <taxon>Euteleostomi</taxon>
        <taxon>Mammalia</taxon>
        <taxon>Eutheria</taxon>
        <taxon>Euarchontoglires</taxon>
        <taxon>Primates</taxon>
        <taxon>Haplorrhini</taxon>
        <taxon>Platyrrhini</taxon>
        <taxon>Cebidae</taxon>
        <taxon>Callitrichinae</taxon>
        <taxon>Saguinus</taxon>
    </lineage>
</organism>
<keyword evidence="2" id="KW-1133">Transmembrane helix</keyword>
<comment type="caution">
    <text evidence="3">The sequence shown here is derived from an EMBL/GenBank/DDBJ whole genome shotgun (WGS) entry which is preliminary data.</text>
</comment>
<keyword evidence="4" id="KW-1185">Reference proteome</keyword>
<name>A0ABQ9TVS8_SAGOE</name>
<feature type="transmembrane region" description="Helical" evidence="2">
    <location>
        <begin position="24"/>
        <end position="44"/>
    </location>
</feature>
<accession>A0ABQ9TVS8</accession>
<dbReference type="SUPFAM" id="SSF161070">
    <property type="entry name" value="SNF-like"/>
    <property type="match status" value="1"/>
</dbReference>
<proteinExistence type="predicted"/>
<feature type="region of interest" description="Disordered" evidence="1">
    <location>
        <begin position="48"/>
        <end position="81"/>
    </location>
</feature>
<keyword evidence="2" id="KW-0812">Transmembrane</keyword>
<dbReference type="Proteomes" id="UP001266305">
    <property type="component" value="Unassembled WGS sequence"/>
</dbReference>
<keyword evidence="2" id="KW-0472">Membrane</keyword>
<sequence length="95" mass="10579">MFMCGHFFIRPSGIYFIRLLSDHWIGFPIIVIVTLETMAVSWAYGARRTKSGDGPITASTSLSPSDELTSSEDVQKEEILQGDETKYPSTCRVTS</sequence>